<dbReference type="Gene3D" id="3.40.190.10">
    <property type="entry name" value="Periplasmic binding protein-like II"/>
    <property type="match status" value="2"/>
</dbReference>
<dbReference type="InterPro" id="IPR000847">
    <property type="entry name" value="LysR_HTH_N"/>
</dbReference>
<evidence type="ECO:0000313" key="7">
    <source>
        <dbReference type="Proteomes" id="UP000628736"/>
    </source>
</evidence>
<evidence type="ECO:0000256" key="3">
    <source>
        <dbReference type="ARBA" id="ARBA00023125"/>
    </source>
</evidence>
<dbReference type="InterPro" id="IPR036390">
    <property type="entry name" value="WH_DNA-bd_sf"/>
</dbReference>
<keyword evidence="2" id="KW-0805">Transcription regulation</keyword>
<dbReference type="CDD" id="cd05466">
    <property type="entry name" value="PBP2_LTTR_substrate"/>
    <property type="match status" value="1"/>
</dbReference>
<proteinExistence type="inferred from homology"/>
<reference evidence="6" key="1">
    <citation type="submission" date="2020-08" db="EMBL/GenBank/DDBJ databases">
        <title>Genome public.</title>
        <authorList>
            <person name="Liu C."/>
            <person name="Sun Q."/>
        </authorList>
    </citation>
    <scope>NUCLEOTIDE SEQUENCE</scope>
    <source>
        <strain evidence="6">NSJ-23</strain>
    </source>
</reference>
<dbReference type="Proteomes" id="UP000628736">
    <property type="component" value="Unassembled WGS sequence"/>
</dbReference>
<dbReference type="AlphaFoldDB" id="A0A8J6MCC1"/>
<dbReference type="PROSITE" id="PS50931">
    <property type="entry name" value="HTH_LYSR"/>
    <property type="match status" value="1"/>
</dbReference>
<dbReference type="PRINTS" id="PR00039">
    <property type="entry name" value="HTHLYSR"/>
</dbReference>
<accession>A0A8J6MCC1</accession>
<evidence type="ECO:0000313" key="6">
    <source>
        <dbReference type="EMBL" id="MBC5721686.1"/>
    </source>
</evidence>
<keyword evidence="7" id="KW-1185">Reference proteome</keyword>
<comment type="similarity">
    <text evidence="1">Belongs to the LysR transcriptional regulatory family.</text>
</comment>
<evidence type="ECO:0000256" key="4">
    <source>
        <dbReference type="ARBA" id="ARBA00023163"/>
    </source>
</evidence>
<organism evidence="6 7">
    <name type="scientific">Flintibacter hominis</name>
    <dbReference type="NCBI Taxonomy" id="2763048"/>
    <lineage>
        <taxon>Bacteria</taxon>
        <taxon>Bacillati</taxon>
        <taxon>Bacillota</taxon>
        <taxon>Clostridia</taxon>
        <taxon>Eubacteriales</taxon>
        <taxon>Flintibacter</taxon>
    </lineage>
</organism>
<dbReference type="PANTHER" id="PTHR30346">
    <property type="entry name" value="TRANSCRIPTIONAL DUAL REGULATOR HCAR-RELATED"/>
    <property type="match status" value="1"/>
</dbReference>
<dbReference type="EMBL" id="JACOPO010000001">
    <property type="protein sequence ID" value="MBC5721686.1"/>
    <property type="molecule type" value="Genomic_DNA"/>
</dbReference>
<gene>
    <name evidence="6" type="ORF">H8S11_02460</name>
</gene>
<sequence>MDTQKLIYFIAAVKHLNFTKAANECHIAQTAMSRYISSLERELGFQLFYRDNRNVSLTAAGESFYQEAVLLTEGLERAAAQARLIANGYEGVLRIGFGPSAERELVVSSMEQFVQRYPKVELICLEYNYSLLVDHLAHGFLDVIFSLSCCPGTVEGTIYKEIKRSDIYVMMSKRHPLASKDKLDPQDLNGMDFVIHQESGGPKSPKNFIESCSLLGFRPNSTLVVNTYEAKKLTVQVSRKVALITAGQKKLLDSNFRVFPLTGSSLQAMFYITMLQYNTNPAAKAFYDLLPALPPRKKASISGT</sequence>
<keyword evidence="3" id="KW-0238">DNA-binding</keyword>
<evidence type="ECO:0000259" key="5">
    <source>
        <dbReference type="PROSITE" id="PS50931"/>
    </source>
</evidence>
<dbReference type="Pfam" id="PF03466">
    <property type="entry name" value="LysR_substrate"/>
    <property type="match status" value="1"/>
</dbReference>
<dbReference type="GO" id="GO:0003677">
    <property type="term" value="F:DNA binding"/>
    <property type="evidence" value="ECO:0007669"/>
    <property type="project" value="UniProtKB-KW"/>
</dbReference>
<comment type="caution">
    <text evidence="6">The sequence shown here is derived from an EMBL/GenBank/DDBJ whole genome shotgun (WGS) entry which is preliminary data.</text>
</comment>
<dbReference type="Pfam" id="PF00126">
    <property type="entry name" value="HTH_1"/>
    <property type="match status" value="1"/>
</dbReference>
<feature type="domain" description="HTH lysR-type" evidence="5">
    <location>
        <begin position="1"/>
        <end position="58"/>
    </location>
</feature>
<dbReference type="GO" id="GO:0032993">
    <property type="term" value="C:protein-DNA complex"/>
    <property type="evidence" value="ECO:0007669"/>
    <property type="project" value="TreeGrafter"/>
</dbReference>
<keyword evidence="4" id="KW-0804">Transcription</keyword>
<name>A0A8J6MCC1_9FIRM</name>
<dbReference type="SUPFAM" id="SSF53850">
    <property type="entry name" value="Periplasmic binding protein-like II"/>
    <property type="match status" value="1"/>
</dbReference>
<dbReference type="InterPro" id="IPR005119">
    <property type="entry name" value="LysR_subst-bd"/>
</dbReference>
<dbReference type="RefSeq" id="WP_186852059.1">
    <property type="nucleotide sequence ID" value="NZ_JACOPO010000001.1"/>
</dbReference>
<dbReference type="SUPFAM" id="SSF46785">
    <property type="entry name" value="Winged helix' DNA-binding domain"/>
    <property type="match status" value="1"/>
</dbReference>
<dbReference type="InterPro" id="IPR036388">
    <property type="entry name" value="WH-like_DNA-bd_sf"/>
</dbReference>
<dbReference type="Gene3D" id="1.10.10.10">
    <property type="entry name" value="Winged helix-like DNA-binding domain superfamily/Winged helix DNA-binding domain"/>
    <property type="match status" value="1"/>
</dbReference>
<dbReference type="FunFam" id="1.10.10.10:FF:000001">
    <property type="entry name" value="LysR family transcriptional regulator"/>
    <property type="match status" value="1"/>
</dbReference>
<evidence type="ECO:0000256" key="1">
    <source>
        <dbReference type="ARBA" id="ARBA00009437"/>
    </source>
</evidence>
<dbReference type="PANTHER" id="PTHR30346:SF0">
    <property type="entry name" value="HCA OPERON TRANSCRIPTIONAL ACTIVATOR HCAR"/>
    <property type="match status" value="1"/>
</dbReference>
<dbReference type="GO" id="GO:0003700">
    <property type="term" value="F:DNA-binding transcription factor activity"/>
    <property type="evidence" value="ECO:0007669"/>
    <property type="project" value="InterPro"/>
</dbReference>
<protein>
    <submittedName>
        <fullName evidence="6">LysR family transcriptional regulator</fullName>
    </submittedName>
</protein>
<evidence type="ECO:0000256" key="2">
    <source>
        <dbReference type="ARBA" id="ARBA00023015"/>
    </source>
</evidence>